<dbReference type="Proteomes" id="UP000063434">
    <property type="component" value="Unassembled WGS sequence"/>
</dbReference>
<name>A0A109L831_PSEFL</name>
<accession>A0A109L831</accession>
<dbReference type="InterPro" id="IPR002539">
    <property type="entry name" value="MaoC-like_dom"/>
</dbReference>
<protein>
    <submittedName>
        <fullName evidence="2">Bifunctional enoyl-CoA hydratase/phosphate acetyltransferase</fullName>
    </submittedName>
</protein>
<dbReference type="EMBL" id="LCYC01000008">
    <property type="protein sequence ID" value="KWV82765.1"/>
    <property type="molecule type" value="Genomic_DNA"/>
</dbReference>
<dbReference type="PATRIC" id="fig|294.195.peg.967"/>
<sequence>MQWQTLDSTPPLLPLYWRAALKRKITGSSLPECGLRCRMSINPSAVAAYRKVCGFADSPMLPATYPHILAFGLQLQLLTDKSFPFPLLGLIHLRNRIRIHRPLGGVGDVSVGVYARNLSPHPKGATFDIVTVVEDALGLLWEGESQMLCRGVKVEGEAADSGSQTPGTLTELTRWKAPPDIGRRYARVSGDYNPIHLSTPTAKLFGFPQAIAHGLWNKARTLAALAEHLPAANIEIDVAFMKPVRLPSEVILMSSAAGSSGTLELKGAGDIQHMLGQWQPTA</sequence>
<proteinExistence type="predicted"/>
<evidence type="ECO:0000313" key="2">
    <source>
        <dbReference type="EMBL" id="KWV82765.1"/>
    </source>
</evidence>
<feature type="domain" description="MaoC-like" evidence="1">
    <location>
        <begin position="180"/>
        <end position="250"/>
    </location>
</feature>
<reference evidence="2 3" key="1">
    <citation type="submission" date="2015-05" db="EMBL/GenBank/DDBJ databases">
        <title>A genomic and transcriptomic approach to investigate the blue pigment phenotype in Pseudomonas fluorescens.</title>
        <authorList>
            <person name="Andreani N.A."/>
            <person name="Cardazzo B."/>
        </authorList>
    </citation>
    <scope>NUCLEOTIDE SEQUENCE [LARGE SCALE GENOMIC DNA]</scope>
    <source>
        <strain evidence="2 3">Ps_40</strain>
    </source>
</reference>
<dbReference type="Gene3D" id="3.10.129.10">
    <property type="entry name" value="Hotdog Thioesterase"/>
    <property type="match status" value="1"/>
</dbReference>
<gene>
    <name evidence="2" type="ORF">PFL603g_00918</name>
</gene>
<evidence type="ECO:0000313" key="3">
    <source>
        <dbReference type="Proteomes" id="UP000063434"/>
    </source>
</evidence>
<keyword evidence="2" id="KW-0808">Transferase</keyword>
<dbReference type="AlphaFoldDB" id="A0A109L831"/>
<dbReference type="PANTHER" id="PTHR43841">
    <property type="entry name" value="3-HYDROXYACYL-THIOESTER DEHYDRATASE HTDX-RELATED"/>
    <property type="match status" value="1"/>
</dbReference>
<dbReference type="RefSeq" id="WP_054896413.1">
    <property type="nucleotide sequence ID" value="NZ_LCYC01000008.1"/>
</dbReference>
<comment type="caution">
    <text evidence="2">The sequence shown here is derived from an EMBL/GenBank/DDBJ whole genome shotgun (WGS) entry which is preliminary data.</text>
</comment>
<dbReference type="InterPro" id="IPR029069">
    <property type="entry name" value="HotDog_dom_sf"/>
</dbReference>
<dbReference type="PANTHER" id="PTHR43841:SF1">
    <property type="entry name" value="3-HYDROXYACYL-THIOESTER DEHYDRATASE X"/>
    <property type="match status" value="1"/>
</dbReference>
<dbReference type="SUPFAM" id="SSF54637">
    <property type="entry name" value="Thioesterase/thiol ester dehydrase-isomerase"/>
    <property type="match status" value="2"/>
</dbReference>
<evidence type="ECO:0000259" key="1">
    <source>
        <dbReference type="Pfam" id="PF01575"/>
    </source>
</evidence>
<dbReference type="GO" id="GO:0016740">
    <property type="term" value="F:transferase activity"/>
    <property type="evidence" value="ECO:0007669"/>
    <property type="project" value="UniProtKB-KW"/>
</dbReference>
<dbReference type="Pfam" id="PF01575">
    <property type="entry name" value="MaoC_dehydratas"/>
    <property type="match status" value="1"/>
</dbReference>
<organism evidence="2 3">
    <name type="scientific">Pseudomonas fluorescens</name>
    <dbReference type="NCBI Taxonomy" id="294"/>
    <lineage>
        <taxon>Bacteria</taxon>
        <taxon>Pseudomonadati</taxon>
        <taxon>Pseudomonadota</taxon>
        <taxon>Gammaproteobacteria</taxon>
        <taxon>Pseudomonadales</taxon>
        <taxon>Pseudomonadaceae</taxon>
        <taxon>Pseudomonas</taxon>
    </lineage>
</organism>